<reference evidence="4" key="1">
    <citation type="submission" date="2025-08" db="UniProtKB">
        <authorList>
            <consortium name="RefSeq"/>
        </authorList>
    </citation>
    <scope>IDENTIFICATION</scope>
    <source>
        <tissue evidence="4">Blood</tissue>
    </source>
</reference>
<dbReference type="InterPro" id="IPR007110">
    <property type="entry name" value="Ig-like_dom"/>
</dbReference>
<dbReference type="InterPro" id="IPR013106">
    <property type="entry name" value="Ig_V-set"/>
</dbReference>
<feature type="chain" id="PRO_5045036141" evidence="1">
    <location>
        <begin position="19"/>
        <end position="273"/>
    </location>
</feature>
<dbReference type="PANTHER" id="PTHR23267">
    <property type="entry name" value="IMMUNOGLOBULIN LIGHT CHAIN"/>
    <property type="match status" value="1"/>
</dbReference>
<dbReference type="Proteomes" id="UP001652622">
    <property type="component" value="Unplaced"/>
</dbReference>
<gene>
    <name evidence="4" type="primary">LOC117657608</name>
</gene>
<dbReference type="GeneID" id="117657608"/>
<keyword evidence="1" id="KW-0732">Signal</keyword>
<protein>
    <submittedName>
        <fullName evidence="4">Uncharacterized protein LOC117657608</fullName>
    </submittedName>
</protein>
<dbReference type="Pfam" id="PF07686">
    <property type="entry name" value="V-set"/>
    <property type="match status" value="2"/>
</dbReference>
<accession>A0ABM3YUG6</accession>
<evidence type="ECO:0000313" key="3">
    <source>
        <dbReference type="Proteomes" id="UP001652622"/>
    </source>
</evidence>
<dbReference type="SMART" id="SM00406">
    <property type="entry name" value="IGv"/>
    <property type="match status" value="2"/>
</dbReference>
<feature type="domain" description="Ig-like" evidence="2">
    <location>
        <begin position="5"/>
        <end position="127"/>
    </location>
</feature>
<dbReference type="InterPro" id="IPR003599">
    <property type="entry name" value="Ig_sub"/>
</dbReference>
<feature type="signal peptide" evidence="1">
    <location>
        <begin position="1"/>
        <end position="18"/>
    </location>
</feature>
<evidence type="ECO:0000256" key="1">
    <source>
        <dbReference type="SAM" id="SignalP"/>
    </source>
</evidence>
<sequence>MAWLPLLILSTYFLGTFSQFVLNQPASVSGSPGETVRLTCTISSGTIGSQYSSWYQQKPSSAPKLLIYYDSSRASGIPARFSGSVENSRTSAVLSISSLVAEDEGDYYCLSYESSGKSTVLHLRKFSGLRGERTDGSADNSLPMSSPTMAWLPLLLLFSSSFMGTFSQVVLTQPESVAGSLGATIRITCTKNSGTLDTADSSWYQQKPGNAPKLIIYEDSRRPDGIPERFSGSIENSKTSAVLTISNLQAEDEADYHCLYYIGSGKCTMMQSH</sequence>
<keyword evidence="3" id="KW-1185">Reference proteome</keyword>
<dbReference type="InterPro" id="IPR050150">
    <property type="entry name" value="IgV_Light_Chain"/>
</dbReference>
<organism evidence="3 4">
    <name type="scientific">Pantherophis guttatus</name>
    <name type="common">Corn snake</name>
    <name type="synonym">Elaphe guttata</name>
    <dbReference type="NCBI Taxonomy" id="94885"/>
    <lineage>
        <taxon>Eukaryota</taxon>
        <taxon>Metazoa</taxon>
        <taxon>Chordata</taxon>
        <taxon>Craniata</taxon>
        <taxon>Vertebrata</taxon>
        <taxon>Euteleostomi</taxon>
        <taxon>Lepidosauria</taxon>
        <taxon>Squamata</taxon>
        <taxon>Bifurcata</taxon>
        <taxon>Unidentata</taxon>
        <taxon>Episquamata</taxon>
        <taxon>Toxicofera</taxon>
        <taxon>Serpentes</taxon>
        <taxon>Colubroidea</taxon>
        <taxon>Colubridae</taxon>
        <taxon>Colubrinae</taxon>
        <taxon>Pantherophis</taxon>
    </lineage>
</organism>
<dbReference type="RefSeq" id="XP_060539763.1">
    <property type="nucleotide sequence ID" value="XM_060683780.1"/>
</dbReference>
<evidence type="ECO:0000313" key="4">
    <source>
        <dbReference type="RefSeq" id="XP_060539763.1"/>
    </source>
</evidence>
<feature type="domain" description="Ig-like" evidence="2">
    <location>
        <begin position="153"/>
        <end position="258"/>
    </location>
</feature>
<evidence type="ECO:0000259" key="2">
    <source>
        <dbReference type="PROSITE" id="PS50835"/>
    </source>
</evidence>
<dbReference type="SMART" id="SM00409">
    <property type="entry name" value="IG"/>
    <property type="match status" value="2"/>
</dbReference>
<name>A0ABM3YUG6_PANGU</name>
<dbReference type="SUPFAM" id="SSF48726">
    <property type="entry name" value="Immunoglobulin"/>
    <property type="match status" value="2"/>
</dbReference>
<dbReference type="InterPro" id="IPR013783">
    <property type="entry name" value="Ig-like_fold"/>
</dbReference>
<dbReference type="PROSITE" id="PS50835">
    <property type="entry name" value="IG_LIKE"/>
    <property type="match status" value="2"/>
</dbReference>
<dbReference type="InterPro" id="IPR036179">
    <property type="entry name" value="Ig-like_dom_sf"/>
</dbReference>
<proteinExistence type="predicted"/>
<dbReference type="Gene3D" id="2.60.40.10">
    <property type="entry name" value="Immunoglobulins"/>
    <property type="match status" value="2"/>
</dbReference>